<gene>
    <name evidence="1" type="ORF">Ctob_011365</name>
</gene>
<name>A0A0M0LPG2_9EUKA</name>
<dbReference type="EMBL" id="JWZX01000456">
    <property type="protein sequence ID" value="KOO52929.1"/>
    <property type="molecule type" value="Genomic_DNA"/>
</dbReference>
<accession>A0A0M0LPG2</accession>
<comment type="caution">
    <text evidence="1">The sequence shown here is derived from an EMBL/GenBank/DDBJ whole genome shotgun (WGS) entry which is preliminary data.</text>
</comment>
<organism evidence="1 2">
    <name type="scientific">Chrysochromulina tobinii</name>
    <dbReference type="NCBI Taxonomy" id="1460289"/>
    <lineage>
        <taxon>Eukaryota</taxon>
        <taxon>Haptista</taxon>
        <taxon>Haptophyta</taxon>
        <taxon>Prymnesiophyceae</taxon>
        <taxon>Prymnesiales</taxon>
        <taxon>Chrysochromulinaceae</taxon>
        <taxon>Chrysochromulina</taxon>
    </lineage>
</organism>
<evidence type="ECO:0000313" key="1">
    <source>
        <dbReference type="EMBL" id="KOO52929.1"/>
    </source>
</evidence>
<reference evidence="2" key="1">
    <citation type="journal article" date="2015" name="PLoS Genet.">
        <title>Genome Sequence and Transcriptome Analyses of Chrysochromulina tobin: Metabolic Tools for Enhanced Algal Fitness in the Prominent Order Prymnesiales (Haptophyceae).</title>
        <authorList>
            <person name="Hovde B.T."/>
            <person name="Deodato C.R."/>
            <person name="Hunsperger H.M."/>
            <person name="Ryken S.A."/>
            <person name="Yost W."/>
            <person name="Jha R.K."/>
            <person name="Patterson J."/>
            <person name="Monnat R.J. Jr."/>
            <person name="Barlow S.B."/>
            <person name="Starkenburg S.R."/>
            <person name="Cattolico R.A."/>
        </authorList>
    </citation>
    <scope>NUCLEOTIDE SEQUENCE</scope>
    <source>
        <strain evidence="2">CCMP291</strain>
    </source>
</reference>
<proteinExistence type="predicted"/>
<protein>
    <submittedName>
        <fullName evidence="1">Uncharacterized protein</fullName>
    </submittedName>
</protein>
<dbReference type="Proteomes" id="UP000037460">
    <property type="component" value="Unassembled WGS sequence"/>
</dbReference>
<evidence type="ECO:0000313" key="2">
    <source>
        <dbReference type="Proteomes" id="UP000037460"/>
    </source>
</evidence>
<keyword evidence="2" id="KW-1185">Reference proteome</keyword>
<dbReference type="AlphaFoldDB" id="A0A0M0LPG2"/>
<sequence length="135" mass="15317">MPELIRGTCANCEAEEVILKSKAQSEERNPKAAAPTYCYKIHSIHGQRDVDPGQLTAKKRRNAVDDADYEDAYLVHGDFGEDSDDDGYKDTRWVLLSDILTLSARDLKVVVTYEKMLNKRQENKRRALEVAGDEE</sequence>